<proteinExistence type="predicted"/>
<dbReference type="InterPro" id="IPR036527">
    <property type="entry name" value="SCP2_sterol-bd_dom_sf"/>
</dbReference>
<comment type="caution">
    <text evidence="3">The sequence shown here is derived from an EMBL/GenBank/DDBJ whole genome shotgun (WGS) entry which is preliminary data.</text>
</comment>
<dbReference type="Gene3D" id="3.40.630.30">
    <property type="match status" value="1"/>
</dbReference>
<evidence type="ECO:0000259" key="1">
    <source>
        <dbReference type="Pfam" id="PF13530"/>
    </source>
</evidence>
<dbReference type="Pfam" id="PF17668">
    <property type="entry name" value="Acetyltransf_17"/>
    <property type="match status" value="1"/>
</dbReference>
<organism evidence="3 4">
    <name type="scientific">Saccharopolyspora halophila</name>
    <dbReference type="NCBI Taxonomy" id="405551"/>
    <lineage>
        <taxon>Bacteria</taxon>
        <taxon>Bacillati</taxon>
        <taxon>Actinomycetota</taxon>
        <taxon>Actinomycetes</taxon>
        <taxon>Pseudonocardiales</taxon>
        <taxon>Pseudonocardiaceae</taxon>
        <taxon>Saccharopolyspora</taxon>
    </lineage>
</organism>
<sequence length="167" mass="17883">MTLGAETPQAYAAPWRYLLDLDLAAEVVWPKAAADEPIGRLLADPRAARQQHSDGLWLRLIDLESALPARRYGAGADVVLEITDGFRPWNAGRWRLRTSLSDASVSRTQEPAQLALDTADLAAAYLGGTTLTSLAAAGRVRELVPGALSTASRAFATDRPPSCPDAF</sequence>
<gene>
    <name evidence="3" type="ORF">GCM10009854_36060</name>
</gene>
<dbReference type="SUPFAM" id="SSF55718">
    <property type="entry name" value="SCP-like"/>
    <property type="match status" value="1"/>
</dbReference>
<protein>
    <recommendedName>
        <fullName evidence="5">Enhanced intracellular survival protein domain-containing protein</fullName>
    </recommendedName>
</protein>
<dbReference type="EMBL" id="BAAARA010000013">
    <property type="protein sequence ID" value="GAA2354812.1"/>
    <property type="molecule type" value="Genomic_DNA"/>
</dbReference>
<name>A0ABP5TJY9_9PSEU</name>
<evidence type="ECO:0008006" key="5">
    <source>
        <dbReference type="Google" id="ProtNLM"/>
    </source>
</evidence>
<dbReference type="PANTHER" id="PTHR37817:SF1">
    <property type="entry name" value="N-ACETYLTRANSFERASE EIS"/>
    <property type="match status" value="1"/>
</dbReference>
<dbReference type="Gene3D" id="3.30.1050.10">
    <property type="entry name" value="SCP2 sterol-binding domain"/>
    <property type="match status" value="1"/>
</dbReference>
<evidence type="ECO:0000259" key="2">
    <source>
        <dbReference type="Pfam" id="PF17668"/>
    </source>
</evidence>
<feature type="domain" description="Eis-like acetyltransferase" evidence="2">
    <location>
        <begin position="5"/>
        <end position="51"/>
    </location>
</feature>
<dbReference type="InterPro" id="IPR016181">
    <property type="entry name" value="Acyl_CoA_acyltransferase"/>
</dbReference>
<dbReference type="Pfam" id="PF13530">
    <property type="entry name" value="SCP2_2"/>
    <property type="match status" value="1"/>
</dbReference>
<dbReference type="InterPro" id="IPR051554">
    <property type="entry name" value="Acetyltransferase_Eis"/>
</dbReference>
<dbReference type="Proteomes" id="UP001501218">
    <property type="component" value="Unassembled WGS sequence"/>
</dbReference>
<evidence type="ECO:0000313" key="4">
    <source>
        <dbReference type="Proteomes" id="UP001501218"/>
    </source>
</evidence>
<reference evidence="4" key="1">
    <citation type="journal article" date="2019" name="Int. J. Syst. Evol. Microbiol.">
        <title>The Global Catalogue of Microorganisms (GCM) 10K type strain sequencing project: providing services to taxonomists for standard genome sequencing and annotation.</title>
        <authorList>
            <consortium name="The Broad Institute Genomics Platform"/>
            <consortium name="The Broad Institute Genome Sequencing Center for Infectious Disease"/>
            <person name="Wu L."/>
            <person name="Ma J."/>
        </authorList>
    </citation>
    <scope>NUCLEOTIDE SEQUENCE [LARGE SCALE GENOMIC DNA]</scope>
    <source>
        <strain evidence="4">JCM 16221</strain>
    </source>
</reference>
<dbReference type="InterPro" id="IPR025559">
    <property type="entry name" value="Eis_dom"/>
</dbReference>
<dbReference type="PANTHER" id="PTHR37817">
    <property type="entry name" value="N-ACETYLTRANSFERASE EIS"/>
    <property type="match status" value="1"/>
</dbReference>
<evidence type="ECO:0000313" key="3">
    <source>
        <dbReference type="EMBL" id="GAA2354812.1"/>
    </source>
</evidence>
<dbReference type="SUPFAM" id="SSF55729">
    <property type="entry name" value="Acyl-CoA N-acyltransferases (Nat)"/>
    <property type="match status" value="1"/>
</dbReference>
<keyword evidence="4" id="KW-1185">Reference proteome</keyword>
<feature type="domain" description="Enhanced intracellular survival protein" evidence="1">
    <location>
        <begin position="64"/>
        <end position="164"/>
    </location>
</feature>
<dbReference type="InterPro" id="IPR041380">
    <property type="entry name" value="Acetyltransf_17"/>
</dbReference>
<accession>A0ABP5TJY9</accession>